<evidence type="ECO:0000256" key="7">
    <source>
        <dbReference type="ARBA" id="ARBA00023242"/>
    </source>
</evidence>
<proteinExistence type="predicted"/>
<feature type="region of interest" description="Disordered" evidence="9">
    <location>
        <begin position="159"/>
        <end position="181"/>
    </location>
</feature>
<evidence type="ECO:0000256" key="3">
    <source>
        <dbReference type="ARBA" id="ARBA00022771"/>
    </source>
</evidence>
<feature type="compositionally biased region" description="Basic residues" evidence="9">
    <location>
        <begin position="328"/>
        <end position="339"/>
    </location>
</feature>
<keyword evidence="2" id="KW-0479">Metal-binding</keyword>
<feature type="region of interest" description="Disordered" evidence="9">
    <location>
        <begin position="323"/>
        <end position="358"/>
    </location>
</feature>
<dbReference type="PANTHER" id="PTHR46179:SF13">
    <property type="entry name" value="C2H2-TYPE DOMAIN-CONTAINING PROTEIN"/>
    <property type="match status" value="1"/>
</dbReference>
<evidence type="ECO:0000256" key="5">
    <source>
        <dbReference type="ARBA" id="ARBA00023015"/>
    </source>
</evidence>
<dbReference type="GO" id="GO:0006357">
    <property type="term" value="P:regulation of transcription by RNA polymerase II"/>
    <property type="evidence" value="ECO:0007669"/>
    <property type="project" value="TreeGrafter"/>
</dbReference>
<dbReference type="PROSITE" id="PS50157">
    <property type="entry name" value="ZINC_FINGER_C2H2_2"/>
    <property type="match status" value="1"/>
</dbReference>
<dbReference type="InterPro" id="IPR013087">
    <property type="entry name" value="Znf_C2H2_type"/>
</dbReference>
<keyword evidence="4" id="KW-0862">Zinc</keyword>
<dbReference type="OrthoDB" id="6077919at2759"/>
<keyword evidence="7" id="KW-0539">Nucleus</keyword>
<evidence type="ECO:0000256" key="8">
    <source>
        <dbReference type="PROSITE-ProRule" id="PRU00042"/>
    </source>
</evidence>
<dbReference type="OMA" id="FRCHHED"/>
<dbReference type="GO" id="GO:0005634">
    <property type="term" value="C:nucleus"/>
    <property type="evidence" value="ECO:0007669"/>
    <property type="project" value="UniProtKB-SubCell"/>
</dbReference>
<evidence type="ECO:0000256" key="2">
    <source>
        <dbReference type="ARBA" id="ARBA00022723"/>
    </source>
</evidence>
<protein>
    <recommendedName>
        <fullName evidence="10">C2H2-type domain-containing protein</fullName>
    </recommendedName>
</protein>
<dbReference type="EMBL" id="LDAU01000124">
    <property type="protein sequence ID" value="KRX03884.1"/>
    <property type="molecule type" value="Genomic_DNA"/>
</dbReference>
<evidence type="ECO:0000256" key="1">
    <source>
        <dbReference type="ARBA" id="ARBA00004123"/>
    </source>
</evidence>
<feature type="domain" description="C2H2-type" evidence="10">
    <location>
        <begin position="455"/>
        <end position="482"/>
    </location>
</feature>
<dbReference type="InterPro" id="IPR051061">
    <property type="entry name" value="Zinc_finger_trans_reg"/>
</dbReference>
<name>A0A0V0QNZ0_PSEPJ</name>
<gene>
    <name evidence="11" type="ORF">PPERSA_04762</name>
</gene>
<dbReference type="Gene3D" id="3.30.160.60">
    <property type="entry name" value="Classic Zinc Finger"/>
    <property type="match status" value="1"/>
</dbReference>
<sequence length="482" mass="57446">MSYSDYNYYTFEDIKKIKENDPDIKNCFIFAGQGPNQPVLNDYDLFFSEDDHLFTTCLFNSDYEADEETEIDSSSQNNENEVQGQNIRKILYKDEVYNQIFMEDLYLQQNQNTEKSYDSNLSNENEFQYDQEQNSVNNENKSQCQNVPAKQILNHIEEIGENNVNSNSNGTTTDSTKKSQENNQKFQQINNNLNWHKPIVKDKQCVKQNEENIQTQEKSYNYIKILFQNQKKKTGLIIEIDNEFLNRKQTQQQQVNEQNIDEEVNISDDCYQLLQQNYNDFLKLQRIKDLKRQLKNLKTPSKKLQSLNHIQYQDEESFITEENNTSLHQKKRKRKRRKRNEFGDLVTNSENSSEEEEKKKQKEIILPYLCDVEGCEYKASSKIQMAKHRETEHEDEYYECNIDGCTFQTKSKYCIDKHQKHNHSTLVLKCEFENCDYQTTNYNTFKVHIKRKHPFTCRVCSRTFSAEIVLQRHLRNKHGIKK</sequence>
<dbReference type="PANTHER" id="PTHR46179">
    <property type="entry name" value="ZINC FINGER PROTEIN"/>
    <property type="match status" value="1"/>
</dbReference>
<dbReference type="SMART" id="SM00355">
    <property type="entry name" value="ZnF_C2H2"/>
    <property type="match status" value="4"/>
</dbReference>
<comment type="subcellular location">
    <subcellularLocation>
        <location evidence="1">Nucleus</location>
    </subcellularLocation>
</comment>
<keyword evidence="6" id="KW-0804">Transcription</keyword>
<dbReference type="AlphaFoldDB" id="A0A0V0QNZ0"/>
<evidence type="ECO:0000313" key="12">
    <source>
        <dbReference type="Proteomes" id="UP000054937"/>
    </source>
</evidence>
<comment type="caution">
    <text evidence="11">The sequence shown here is derived from an EMBL/GenBank/DDBJ whole genome shotgun (WGS) entry which is preliminary data.</text>
</comment>
<evidence type="ECO:0000313" key="11">
    <source>
        <dbReference type="EMBL" id="KRX03884.1"/>
    </source>
</evidence>
<organism evidence="11 12">
    <name type="scientific">Pseudocohnilembus persalinus</name>
    <name type="common">Ciliate</name>
    <dbReference type="NCBI Taxonomy" id="266149"/>
    <lineage>
        <taxon>Eukaryota</taxon>
        <taxon>Sar</taxon>
        <taxon>Alveolata</taxon>
        <taxon>Ciliophora</taxon>
        <taxon>Intramacronucleata</taxon>
        <taxon>Oligohymenophorea</taxon>
        <taxon>Scuticociliatia</taxon>
        <taxon>Philasterida</taxon>
        <taxon>Pseudocohnilembidae</taxon>
        <taxon>Pseudocohnilembus</taxon>
    </lineage>
</organism>
<dbReference type="PROSITE" id="PS00028">
    <property type="entry name" value="ZINC_FINGER_C2H2_1"/>
    <property type="match status" value="1"/>
</dbReference>
<feature type="compositionally biased region" description="Low complexity" evidence="9">
    <location>
        <begin position="162"/>
        <end position="174"/>
    </location>
</feature>
<accession>A0A0V0QNZ0</accession>
<dbReference type="GO" id="GO:0008270">
    <property type="term" value="F:zinc ion binding"/>
    <property type="evidence" value="ECO:0007669"/>
    <property type="project" value="UniProtKB-KW"/>
</dbReference>
<dbReference type="InParanoid" id="A0A0V0QNZ0"/>
<reference evidence="11 12" key="1">
    <citation type="journal article" date="2015" name="Sci. Rep.">
        <title>Genome of the facultative scuticociliatosis pathogen Pseudocohnilembus persalinus provides insight into its virulence through horizontal gene transfer.</title>
        <authorList>
            <person name="Xiong J."/>
            <person name="Wang G."/>
            <person name="Cheng J."/>
            <person name="Tian M."/>
            <person name="Pan X."/>
            <person name="Warren A."/>
            <person name="Jiang C."/>
            <person name="Yuan D."/>
            <person name="Miao W."/>
        </authorList>
    </citation>
    <scope>NUCLEOTIDE SEQUENCE [LARGE SCALE GENOMIC DNA]</scope>
    <source>
        <strain evidence="11">36N120E</strain>
    </source>
</reference>
<evidence type="ECO:0000256" key="4">
    <source>
        <dbReference type="ARBA" id="ARBA00022833"/>
    </source>
</evidence>
<keyword evidence="12" id="KW-1185">Reference proteome</keyword>
<evidence type="ECO:0000259" key="10">
    <source>
        <dbReference type="PROSITE" id="PS50157"/>
    </source>
</evidence>
<keyword evidence="5" id="KW-0805">Transcription regulation</keyword>
<evidence type="ECO:0000256" key="9">
    <source>
        <dbReference type="SAM" id="MobiDB-lite"/>
    </source>
</evidence>
<dbReference type="Proteomes" id="UP000054937">
    <property type="component" value="Unassembled WGS sequence"/>
</dbReference>
<evidence type="ECO:0000256" key="6">
    <source>
        <dbReference type="ARBA" id="ARBA00023163"/>
    </source>
</evidence>
<keyword evidence="3 8" id="KW-0863">Zinc-finger</keyword>